<dbReference type="SUPFAM" id="SSF53756">
    <property type="entry name" value="UDP-Glycosyltransferase/glycogen phosphorylase"/>
    <property type="match status" value="1"/>
</dbReference>
<evidence type="ECO:0000313" key="1">
    <source>
        <dbReference type="EMBL" id="SBT10498.1"/>
    </source>
</evidence>
<dbReference type="RefSeq" id="WP_186412079.1">
    <property type="nucleotide sequence ID" value="NZ_FLQY01000353.1"/>
</dbReference>
<name>A0A1A8Y282_9RHOO</name>
<dbReference type="AlphaFoldDB" id="A0A1A8Y282"/>
<evidence type="ECO:0008006" key="3">
    <source>
        <dbReference type="Google" id="ProtNLM"/>
    </source>
</evidence>
<gene>
    <name evidence="1" type="ORF">PROAA_510017</name>
</gene>
<keyword evidence="2" id="KW-1185">Reference proteome</keyword>
<reference evidence="1 2" key="1">
    <citation type="submission" date="2016-06" db="EMBL/GenBank/DDBJ databases">
        <authorList>
            <person name="Kjaerup R.B."/>
            <person name="Dalgaard T.S."/>
            <person name="Juul-Madsen H.R."/>
        </authorList>
    </citation>
    <scope>NUCLEOTIDE SEQUENCE [LARGE SCALE GENOMIC DNA]</scope>
    <source>
        <strain evidence="1">2</strain>
    </source>
</reference>
<accession>A0A1A8Y282</accession>
<organism evidence="1 2">
    <name type="scientific">Candidatus Propionivibrio aalborgensis</name>
    <dbReference type="NCBI Taxonomy" id="1860101"/>
    <lineage>
        <taxon>Bacteria</taxon>
        <taxon>Pseudomonadati</taxon>
        <taxon>Pseudomonadota</taxon>
        <taxon>Betaproteobacteria</taxon>
        <taxon>Rhodocyclales</taxon>
        <taxon>Rhodocyclaceae</taxon>
        <taxon>Propionivibrio</taxon>
    </lineage>
</organism>
<evidence type="ECO:0000313" key="2">
    <source>
        <dbReference type="Proteomes" id="UP000199600"/>
    </source>
</evidence>
<sequence length="359" mass="40056">MAPHLLVDISSHGLGHLAQVAPILNQLTCLLPELRLTVRSGLSHERLRARVNGDFAYIQESSDFGFVMLDAVRIDRASTAAAYRKQHTNWRQRVADEAERLRRLRPDLVLTDVAYLPLAGAARAGIPSLAMCSLNWAELFIYFFGSERWAGKIHDEMLSAYCCAKSFLRLTPAMPMVDLPHIRDVGPVAALGRDCRLSLREQLACKPGEKLVLIAFGGFEIQLPVELWPSIEGVRWLVPESWGLDHKDKVAFEPLGLHFTDLLCSVDAVFTKPGYGIFAEAACNGTPVLYLRRDDWPEQDCLIDWLKRNARCCEIEESGLVGERLQVVLTELWEQFEPSKPLPTGANEAALIIAGLLDS</sequence>
<protein>
    <recommendedName>
        <fullName evidence="3">Glycosyl transferase family 28 C-terminal domain-containing protein</fullName>
    </recommendedName>
</protein>
<dbReference type="PANTHER" id="PTHR38134">
    <property type="entry name" value="SLR1395 PROTEIN"/>
    <property type="match status" value="1"/>
</dbReference>
<dbReference type="PANTHER" id="PTHR38134:SF2">
    <property type="entry name" value="GALACTOKINASE"/>
    <property type="match status" value="1"/>
</dbReference>
<dbReference type="InterPro" id="IPR053205">
    <property type="entry name" value="GHMP_kinase_L-arabinokinase"/>
</dbReference>
<dbReference type="EMBL" id="FLQY01000353">
    <property type="protein sequence ID" value="SBT10498.1"/>
    <property type="molecule type" value="Genomic_DNA"/>
</dbReference>
<dbReference type="Proteomes" id="UP000199600">
    <property type="component" value="Unassembled WGS sequence"/>
</dbReference>
<proteinExistence type="predicted"/>